<keyword evidence="8" id="KW-1185">Reference proteome</keyword>
<reference evidence="7 8" key="1">
    <citation type="submission" date="2015-07" db="EMBL/GenBank/DDBJ databases">
        <title>Comparative genomics of the Sigatoka disease complex on banana suggests a link between parallel evolutionary changes in Pseudocercospora fijiensis and Pseudocercospora eumusae and increased virulence on the banana host.</title>
        <authorList>
            <person name="Chang T.-C."/>
            <person name="Salvucci A."/>
            <person name="Crous P.W."/>
            <person name="Stergiopoulos I."/>
        </authorList>
    </citation>
    <scope>NUCLEOTIDE SEQUENCE [LARGE SCALE GENOMIC DNA]</scope>
    <source>
        <strain evidence="7 8">CBS 114824</strain>
    </source>
</reference>
<evidence type="ECO:0000256" key="1">
    <source>
        <dbReference type="ARBA" id="ARBA00001941"/>
    </source>
</evidence>
<keyword evidence="3" id="KW-0170">Cobalt</keyword>
<dbReference type="Gene3D" id="3.20.20.370">
    <property type="entry name" value="Glycoside hydrolase/deacetylase"/>
    <property type="match status" value="1"/>
</dbReference>
<keyword evidence="2" id="KW-0119">Carbohydrate metabolism</keyword>
<evidence type="ECO:0000256" key="4">
    <source>
        <dbReference type="ARBA" id="ARBA00024056"/>
    </source>
</evidence>
<protein>
    <recommendedName>
        <fullName evidence="4">chitin deacetylase</fullName>
        <ecNumber evidence="4">3.5.1.41</ecNumber>
    </recommendedName>
</protein>
<dbReference type="EMBL" id="LFZN01000164">
    <property type="protein sequence ID" value="KXS96744.1"/>
    <property type="molecule type" value="Genomic_DNA"/>
</dbReference>
<dbReference type="SUPFAM" id="SSF88713">
    <property type="entry name" value="Glycoside hydrolase/deacetylase"/>
    <property type="match status" value="1"/>
</dbReference>
<dbReference type="OrthoDB" id="3944022at2759"/>
<name>A0A139H2T0_9PEZI</name>
<gene>
    <name evidence="7" type="ORF">AC578_9007</name>
</gene>
<dbReference type="STRING" id="321146.A0A139H2T0"/>
<dbReference type="InterPro" id="IPR011330">
    <property type="entry name" value="Glyco_hydro/deAcase_b/a-brl"/>
</dbReference>
<dbReference type="EC" id="3.5.1.41" evidence="4"/>
<dbReference type="Proteomes" id="UP000070133">
    <property type="component" value="Unassembled WGS sequence"/>
</dbReference>
<dbReference type="PANTHER" id="PTHR10587">
    <property type="entry name" value="GLYCOSYL TRANSFERASE-RELATED"/>
    <property type="match status" value="1"/>
</dbReference>
<dbReference type="GO" id="GO:0004099">
    <property type="term" value="F:chitin deacetylase activity"/>
    <property type="evidence" value="ECO:0007669"/>
    <property type="project" value="UniProtKB-EC"/>
</dbReference>
<evidence type="ECO:0000256" key="3">
    <source>
        <dbReference type="ARBA" id="ARBA00023285"/>
    </source>
</evidence>
<evidence type="ECO:0000259" key="6">
    <source>
        <dbReference type="PROSITE" id="PS51677"/>
    </source>
</evidence>
<proteinExistence type="predicted"/>
<organism evidence="7 8">
    <name type="scientific">Pseudocercospora eumusae</name>
    <dbReference type="NCBI Taxonomy" id="321146"/>
    <lineage>
        <taxon>Eukaryota</taxon>
        <taxon>Fungi</taxon>
        <taxon>Dikarya</taxon>
        <taxon>Ascomycota</taxon>
        <taxon>Pezizomycotina</taxon>
        <taxon>Dothideomycetes</taxon>
        <taxon>Dothideomycetidae</taxon>
        <taxon>Mycosphaerellales</taxon>
        <taxon>Mycosphaerellaceae</taxon>
        <taxon>Pseudocercospora</taxon>
    </lineage>
</organism>
<keyword evidence="2" id="KW-0624">Polysaccharide degradation</keyword>
<dbReference type="InterPro" id="IPR002509">
    <property type="entry name" value="NODB_dom"/>
</dbReference>
<comment type="caution">
    <text evidence="7">The sequence shown here is derived from an EMBL/GenBank/DDBJ whole genome shotgun (WGS) entry which is preliminary data.</text>
</comment>
<accession>A0A139H2T0</accession>
<evidence type="ECO:0000256" key="2">
    <source>
        <dbReference type="ARBA" id="ARBA00023024"/>
    </source>
</evidence>
<dbReference type="PROSITE" id="PS51677">
    <property type="entry name" value="NODB"/>
    <property type="match status" value="1"/>
</dbReference>
<comment type="catalytic activity">
    <reaction evidence="5">
        <text>[(1-&gt;4)-N-acetyl-beta-D-glucosaminyl](n) + n H2O = chitosan + n acetate</text>
        <dbReference type="Rhea" id="RHEA:10464"/>
        <dbReference type="Rhea" id="RHEA-COMP:9593"/>
        <dbReference type="Rhea" id="RHEA-COMP:9597"/>
        <dbReference type="ChEBI" id="CHEBI:15377"/>
        <dbReference type="ChEBI" id="CHEBI:17029"/>
        <dbReference type="ChEBI" id="CHEBI:30089"/>
        <dbReference type="ChEBI" id="CHEBI:57704"/>
        <dbReference type="EC" id="3.5.1.41"/>
    </reaction>
    <physiologicalReaction direction="left-to-right" evidence="5">
        <dbReference type="Rhea" id="RHEA:10465"/>
    </physiologicalReaction>
</comment>
<comment type="cofactor">
    <cofactor evidence="1">
        <name>Co(2+)</name>
        <dbReference type="ChEBI" id="CHEBI:48828"/>
    </cofactor>
</comment>
<dbReference type="GO" id="GO:0006032">
    <property type="term" value="P:chitin catabolic process"/>
    <property type="evidence" value="ECO:0007669"/>
    <property type="project" value="UniProtKB-KW"/>
</dbReference>
<dbReference type="GO" id="GO:0005975">
    <property type="term" value="P:carbohydrate metabolic process"/>
    <property type="evidence" value="ECO:0007669"/>
    <property type="project" value="InterPro"/>
</dbReference>
<dbReference type="PANTHER" id="PTHR10587:SF137">
    <property type="entry name" value="4-DEOXY-4-FORMAMIDO-L-ARABINOSE-PHOSPHOUNDECAPRENOL DEFORMYLASE ARND-RELATED"/>
    <property type="match status" value="1"/>
</dbReference>
<sequence>MSTGSVSTDHRPRWRNGARVAISLTLDNMGEAADLDRGLWPADEPIGKHYSVMEVLPRMLEILARYGVQATYFIEAWNFSIYPQAIAEQISKAGHEIAWHAWRHEAWSKLKDADVERSNAKRSFGQEGLEGFVAEGAPGEGISSIYRGFRPPGGIIHGQRTLRLCKEFGIQYISPAGRDAAVVSVDATQHSTMTILPFRWSTVDAYYYMESFGKLREIKGRLLYAAQTAKTLEESYIEQIDEAIATGGYMSLLFHPFLHNVEERLQAFEDVVKYLSIKSKSGDVWLARCCDVADFVGQNSDIVGKDPGLDETQWR</sequence>
<dbReference type="Pfam" id="PF01522">
    <property type="entry name" value="Polysacc_deac_1"/>
    <property type="match status" value="1"/>
</dbReference>
<feature type="domain" description="NodB homology" evidence="6">
    <location>
        <begin position="37"/>
        <end position="287"/>
    </location>
</feature>
<dbReference type="AlphaFoldDB" id="A0A139H2T0"/>
<evidence type="ECO:0000313" key="7">
    <source>
        <dbReference type="EMBL" id="KXS96744.1"/>
    </source>
</evidence>
<dbReference type="InterPro" id="IPR050248">
    <property type="entry name" value="Polysacc_deacetylase_ArnD"/>
</dbReference>
<evidence type="ECO:0000313" key="8">
    <source>
        <dbReference type="Proteomes" id="UP000070133"/>
    </source>
</evidence>
<dbReference type="GO" id="GO:0009272">
    <property type="term" value="P:fungal-type cell wall biogenesis"/>
    <property type="evidence" value="ECO:0007669"/>
    <property type="project" value="UniProtKB-ARBA"/>
</dbReference>
<evidence type="ECO:0000256" key="5">
    <source>
        <dbReference type="ARBA" id="ARBA00048494"/>
    </source>
</evidence>
<keyword evidence="2" id="KW-0146">Chitin degradation</keyword>